<comment type="caution">
    <text evidence="1">The sequence shown here is derived from an EMBL/GenBank/DDBJ whole genome shotgun (WGS) entry which is preliminary data.</text>
</comment>
<reference evidence="2" key="1">
    <citation type="journal article" date="2022" name="Mol. Ecol. Resour.">
        <title>The genomes of chicory, endive, great burdock and yacon provide insights into Asteraceae palaeo-polyploidization history and plant inulin production.</title>
        <authorList>
            <person name="Fan W."/>
            <person name="Wang S."/>
            <person name="Wang H."/>
            <person name="Wang A."/>
            <person name="Jiang F."/>
            <person name="Liu H."/>
            <person name="Zhao H."/>
            <person name="Xu D."/>
            <person name="Zhang Y."/>
        </authorList>
    </citation>
    <scope>NUCLEOTIDE SEQUENCE [LARGE SCALE GENOMIC DNA]</scope>
    <source>
        <strain evidence="2">cv. Punajuju</strain>
    </source>
</reference>
<evidence type="ECO:0000313" key="1">
    <source>
        <dbReference type="EMBL" id="KAI3689359.1"/>
    </source>
</evidence>
<dbReference type="Proteomes" id="UP001055811">
    <property type="component" value="Linkage Group LG09"/>
</dbReference>
<dbReference type="EMBL" id="CM042017">
    <property type="protein sequence ID" value="KAI3689359.1"/>
    <property type="molecule type" value="Genomic_DNA"/>
</dbReference>
<proteinExistence type="predicted"/>
<sequence length="181" mass="20630">MVSTIPSTKEVSETSCSQACVDKVNKFREQNNILVREVFDLKNKIYNLKKGWKPLKEKLEAQTKDVKRIKEEYSEKSCHYRFAKEKIVDLTAELDALKAKFNDADFTFKKLDVSSAVVESMIEQQFKWKTKQGEGLGYSSVPPPFNDNYTPILETKEIEKSVLSYQPVASASVQTDQSATT</sequence>
<gene>
    <name evidence="1" type="ORF">L2E82_47314</name>
</gene>
<reference evidence="1 2" key="2">
    <citation type="journal article" date="2022" name="Mol. Ecol. Resour.">
        <title>The genomes of chicory, endive, great burdock and yacon provide insights into Asteraceae paleo-polyploidization history and plant inulin production.</title>
        <authorList>
            <person name="Fan W."/>
            <person name="Wang S."/>
            <person name="Wang H."/>
            <person name="Wang A."/>
            <person name="Jiang F."/>
            <person name="Liu H."/>
            <person name="Zhao H."/>
            <person name="Xu D."/>
            <person name="Zhang Y."/>
        </authorList>
    </citation>
    <scope>NUCLEOTIDE SEQUENCE [LARGE SCALE GENOMIC DNA]</scope>
    <source>
        <strain evidence="2">cv. Punajuju</strain>
        <tissue evidence="1">Leaves</tissue>
    </source>
</reference>
<organism evidence="1 2">
    <name type="scientific">Cichorium intybus</name>
    <name type="common">Chicory</name>
    <dbReference type="NCBI Taxonomy" id="13427"/>
    <lineage>
        <taxon>Eukaryota</taxon>
        <taxon>Viridiplantae</taxon>
        <taxon>Streptophyta</taxon>
        <taxon>Embryophyta</taxon>
        <taxon>Tracheophyta</taxon>
        <taxon>Spermatophyta</taxon>
        <taxon>Magnoliopsida</taxon>
        <taxon>eudicotyledons</taxon>
        <taxon>Gunneridae</taxon>
        <taxon>Pentapetalae</taxon>
        <taxon>asterids</taxon>
        <taxon>campanulids</taxon>
        <taxon>Asterales</taxon>
        <taxon>Asteraceae</taxon>
        <taxon>Cichorioideae</taxon>
        <taxon>Cichorieae</taxon>
        <taxon>Cichoriinae</taxon>
        <taxon>Cichorium</taxon>
    </lineage>
</organism>
<keyword evidence="2" id="KW-1185">Reference proteome</keyword>
<accession>A0ACB8YVF7</accession>
<name>A0ACB8YVF7_CICIN</name>
<protein>
    <submittedName>
        <fullName evidence="1">Uncharacterized protein</fullName>
    </submittedName>
</protein>
<evidence type="ECO:0000313" key="2">
    <source>
        <dbReference type="Proteomes" id="UP001055811"/>
    </source>
</evidence>